<evidence type="ECO:0000313" key="5">
    <source>
        <dbReference type="EMBL" id="AFI04226.1"/>
    </source>
</evidence>
<dbReference type="InterPro" id="IPR027417">
    <property type="entry name" value="P-loop_NTPase"/>
</dbReference>
<dbReference type="CDD" id="cd03255">
    <property type="entry name" value="ABC_MJ0796_LolCDE_FtsE"/>
    <property type="match status" value="1"/>
</dbReference>
<dbReference type="InterPro" id="IPR015854">
    <property type="entry name" value="ABC_transpr_LolD-like"/>
</dbReference>
<dbReference type="PATRIC" id="fig|182217.3.peg.1021"/>
<dbReference type="PROSITE" id="PS50893">
    <property type="entry name" value="ABC_TRANSPORTER_2"/>
    <property type="match status" value="1"/>
</dbReference>
<dbReference type="GO" id="GO:0051301">
    <property type="term" value="P:cell division"/>
    <property type="evidence" value="ECO:0007669"/>
    <property type="project" value="UniProtKB-KW"/>
</dbReference>
<dbReference type="Pfam" id="PF00005">
    <property type="entry name" value="ABC_tran"/>
    <property type="match status" value="1"/>
</dbReference>
<gene>
    <name evidence="5" type="ordered locus">HCW_04795</name>
</gene>
<keyword evidence="2" id="KW-0547">Nucleotide-binding</keyword>
<dbReference type="SUPFAM" id="SSF52540">
    <property type="entry name" value="P-loop containing nucleoside triphosphate hydrolases"/>
    <property type="match status" value="1"/>
</dbReference>
<evidence type="ECO:0000256" key="3">
    <source>
        <dbReference type="ARBA" id="ARBA00022840"/>
    </source>
</evidence>
<dbReference type="STRING" id="182217.HCW_04795"/>
<keyword evidence="5" id="KW-0132">Cell division</keyword>
<feature type="domain" description="ABC transporter" evidence="4">
    <location>
        <begin position="5"/>
        <end position="221"/>
    </location>
</feature>
<dbReference type="eggNOG" id="COG1136">
    <property type="taxonomic scope" value="Bacteria"/>
</dbReference>
<dbReference type="GO" id="GO:0016887">
    <property type="term" value="F:ATP hydrolysis activity"/>
    <property type="evidence" value="ECO:0007669"/>
    <property type="project" value="InterPro"/>
</dbReference>
<dbReference type="EMBL" id="CP003479">
    <property type="protein sequence ID" value="AFI04226.1"/>
    <property type="molecule type" value="Genomic_DNA"/>
</dbReference>
<sequence>MSLIISANDLRLQYHQGEPVIKNASLKIKRKDFVFISGLSGSGKSTLLRSFYGELPVTSGSLEVCNINMNSASKSTILDLRKHIGIVFQDYKLIPDYTIEQNIRLPMLICGVKKEECDAQLEKLLGHIDLRHKANRYPRELSGGEQQRVAMARAMATCPELILADEPTGNLDEFSSNKIWSLLKGMNTQLNATIVVVTHRIPPFFSAHHREVRIEDGEIHE</sequence>
<evidence type="ECO:0000313" key="6">
    <source>
        <dbReference type="Proteomes" id="UP000005010"/>
    </source>
</evidence>
<dbReference type="AlphaFoldDB" id="I0EMQ7"/>
<dbReference type="SMART" id="SM00382">
    <property type="entry name" value="AAA"/>
    <property type="match status" value="1"/>
</dbReference>
<dbReference type="GO" id="GO:0022857">
    <property type="term" value="F:transmembrane transporter activity"/>
    <property type="evidence" value="ECO:0007669"/>
    <property type="project" value="TreeGrafter"/>
</dbReference>
<dbReference type="InterPro" id="IPR017871">
    <property type="entry name" value="ABC_transporter-like_CS"/>
</dbReference>
<organism evidence="5 6">
    <name type="scientific">Helicobacter cetorum (strain ATCC BAA-429 / MIT 00-7128)</name>
    <dbReference type="NCBI Taxonomy" id="182217"/>
    <lineage>
        <taxon>Bacteria</taxon>
        <taxon>Pseudomonadati</taxon>
        <taxon>Campylobacterota</taxon>
        <taxon>Epsilonproteobacteria</taxon>
        <taxon>Campylobacterales</taxon>
        <taxon>Helicobacteraceae</taxon>
        <taxon>Helicobacter</taxon>
    </lineage>
</organism>
<evidence type="ECO:0000256" key="2">
    <source>
        <dbReference type="ARBA" id="ARBA00022741"/>
    </source>
</evidence>
<dbReference type="Gene3D" id="3.40.50.300">
    <property type="entry name" value="P-loop containing nucleotide triphosphate hydrolases"/>
    <property type="match status" value="1"/>
</dbReference>
<dbReference type="Proteomes" id="UP000005010">
    <property type="component" value="Chromosome"/>
</dbReference>
<keyword evidence="5" id="KW-0131">Cell cycle</keyword>
<dbReference type="InterPro" id="IPR017911">
    <property type="entry name" value="MacB-like_ATP-bd"/>
</dbReference>
<protein>
    <submittedName>
        <fullName evidence="5">Cell division protein FtsE</fullName>
    </submittedName>
</protein>
<dbReference type="InterPro" id="IPR003593">
    <property type="entry name" value="AAA+_ATPase"/>
</dbReference>
<keyword evidence="3" id="KW-0067">ATP-binding</keyword>
<proteinExistence type="predicted"/>
<keyword evidence="6" id="KW-1185">Reference proteome</keyword>
<keyword evidence="1" id="KW-0813">Transport</keyword>
<dbReference type="GO" id="GO:0005886">
    <property type="term" value="C:plasma membrane"/>
    <property type="evidence" value="ECO:0007669"/>
    <property type="project" value="TreeGrafter"/>
</dbReference>
<dbReference type="HOGENOM" id="CLU_000604_1_22_7"/>
<evidence type="ECO:0000259" key="4">
    <source>
        <dbReference type="PROSITE" id="PS50893"/>
    </source>
</evidence>
<name>I0EMQ7_HELC0</name>
<dbReference type="InterPro" id="IPR003439">
    <property type="entry name" value="ABC_transporter-like_ATP-bd"/>
</dbReference>
<dbReference type="PROSITE" id="PS00211">
    <property type="entry name" value="ABC_TRANSPORTER_1"/>
    <property type="match status" value="1"/>
</dbReference>
<dbReference type="KEGG" id="hce:HCW_04795"/>
<dbReference type="PANTHER" id="PTHR24220">
    <property type="entry name" value="IMPORT ATP-BINDING PROTEIN"/>
    <property type="match status" value="1"/>
</dbReference>
<accession>I0EMQ7</accession>
<evidence type="ECO:0000256" key="1">
    <source>
        <dbReference type="ARBA" id="ARBA00022448"/>
    </source>
</evidence>
<dbReference type="GO" id="GO:0005524">
    <property type="term" value="F:ATP binding"/>
    <property type="evidence" value="ECO:0007669"/>
    <property type="project" value="UniProtKB-KW"/>
</dbReference>
<reference evidence="6" key="1">
    <citation type="submission" date="2012-04" db="EMBL/GenBank/DDBJ databases">
        <title>Complete genome sequence of Helicobacter cetorum strain MIT 00-7128.</title>
        <authorList>
            <person name="Kersulyte D."/>
            <person name="Berg D.E."/>
        </authorList>
    </citation>
    <scope>NUCLEOTIDE SEQUENCE [LARGE SCALE GENOMIC DNA]</scope>
    <source>
        <strain evidence="6">MIT 00-7128</strain>
    </source>
</reference>
<dbReference type="RefSeq" id="WP_014661096.1">
    <property type="nucleotide sequence ID" value="NC_017737.1"/>
</dbReference>
<dbReference type="PANTHER" id="PTHR24220:SF86">
    <property type="entry name" value="ABC TRANSPORTER ABCH.1"/>
    <property type="match status" value="1"/>
</dbReference>